<accession>A0A3N2CW56</accession>
<dbReference type="EMBL" id="RKHO01000001">
    <property type="protein sequence ID" value="ROR91719.1"/>
    <property type="molecule type" value="Genomic_DNA"/>
</dbReference>
<organism evidence="1 2">
    <name type="scientific">Nocardioides aurantiacus</name>
    <dbReference type="NCBI Taxonomy" id="86796"/>
    <lineage>
        <taxon>Bacteria</taxon>
        <taxon>Bacillati</taxon>
        <taxon>Actinomycetota</taxon>
        <taxon>Actinomycetes</taxon>
        <taxon>Propionibacteriales</taxon>
        <taxon>Nocardioidaceae</taxon>
        <taxon>Nocardioides</taxon>
    </lineage>
</organism>
<keyword evidence="2" id="KW-1185">Reference proteome</keyword>
<reference evidence="1 2" key="1">
    <citation type="submission" date="2018-11" db="EMBL/GenBank/DDBJ databases">
        <title>Sequencing the genomes of 1000 actinobacteria strains.</title>
        <authorList>
            <person name="Klenk H.-P."/>
        </authorList>
    </citation>
    <scope>NUCLEOTIDE SEQUENCE [LARGE SCALE GENOMIC DNA]</scope>
    <source>
        <strain evidence="1 2">DSM 12652</strain>
    </source>
</reference>
<dbReference type="AlphaFoldDB" id="A0A3N2CW56"/>
<comment type="caution">
    <text evidence="1">The sequence shown here is derived from an EMBL/GenBank/DDBJ whole genome shotgun (WGS) entry which is preliminary data.</text>
</comment>
<evidence type="ECO:0000313" key="2">
    <source>
        <dbReference type="Proteomes" id="UP000281738"/>
    </source>
</evidence>
<name>A0A3N2CW56_9ACTN</name>
<gene>
    <name evidence="1" type="ORF">EDD33_2594</name>
</gene>
<dbReference type="OrthoDB" id="4775608at2"/>
<proteinExistence type="predicted"/>
<dbReference type="RefSeq" id="WP_148077075.1">
    <property type="nucleotide sequence ID" value="NZ_RKHO01000001.1"/>
</dbReference>
<dbReference type="Proteomes" id="UP000281738">
    <property type="component" value="Unassembled WGS sequence"/>
</dbReference>
<evidence type="ECO:0000313" key="1">
    <source>
        <dbReference type="EMBL" id="ROR91719.1"/>
    </source>
</evidence>
<sequence>MTTSLIGGFGVVGLGVSGQPARHRPSPELCAEFDHPGATYNPWQDKTWCLCGDVIRQGNHATHDACCCGGRLVACQHP</sequence>
<protein>
    <submittedName>
        <fullName evidence="1">Uncharacterized protein</fullName>
    </submittedName>
</protein>